<dbReference type="EMBL" id="JASVDS010000008">
    <property type="protein sequence ID" value="MDL5034290.1"/>
    <property type="molecule type" value="Genomic_DNA"/>
</dbReference>
<keyword evidence="2" id="KW-1185">Reference proteome</keyword>
<dbReference type="RefSeq" id="WP_285984366.1">
    <property type="nucleotide sequence ID" value="NZ_JASVDS010000008.1"/>
</dbReference>
<evidence type="ECO:0000313" key="2">
    <source>
        <dbReference type="Proteomes" id="UP001238603"/>
    </source>
</evidence>
<sequence length="414" mass="45625">MSMSLLRALANSARSHLAALKSQARKLHAAAPDVFGHSVPLDVCQQAIARANGFRAWTEVTRLAEQVGQDRSQPAWTIHHREPLHEQCLQALYTADVELDESRAVVMLGSPEHAAVPAVCLWAEQISAQRMPGVIVIDTQAATYQKSPVGQAAKALGLAEIFQSFRVVDTRAPSLHLVLEGRARAWVSAIRCGLSASTAAQLDDRNILTILESLLDKLGRRSINNGHESGFDSYNFGYVAHLLTNHAAVLQMEWDYVDRTEVIDRFLHETHSPAVAEAMTELQGLLKALEHRLPGTGTLLASETRHRPTVILFDAHDPVSATLAALIRDMHYAPYVSTRTFRPCLYLSTQAPDRLPRLLEFGANTIVVAGNQDPRSSLWDHSATRHPLMVTVDDAELTVSGKSTTYRIDTDHPR</sequence>
<evidence type="ECO:0000313" key="1">
    <source>
        <dbReference type="EMBL" id="MDL5034290.1"/>
    </source>
</evidence>
<organism evidence="1 2">
    <name type="scientific">Roseateles subflavus</name>
    <dbReference type="NCBI Taxonomy" id="3053353"/>
    <lineage>
        <taxon>Bacteria</taxon>
        <taxon>Pseudomonadati</taxon>
        <taxon>Pseudomonadota</taxon>
        <taxon>Betaproteobacteria</taxon>
        <taxon>Burkholderiales</taxon>
        <taxon>Sphaerotilaceae</taxon>
        <taxon>Roseateles</taxon>
    </lineage>
</organism>
<protein>
    <submittedName>
        <fullName evidence="1">Uncharacterized protein</fullName>
    </submittedName>
</protein>
<proteinExistence type="predicted"/>
<reference evidence="1 2" key="1">
    <citation type="submission" date="2023-06" db="EMBL/GenBank/DDBJ databases">
        <title>Pelomonas sp. APW6 16S ribosomal RNA gene genome sequencing and assembly.</title>
        <authorList>
            <person name="Woo H."/>
        </authorList>
    </citation>
    <scope>NUCLEOTIDE SEQUENCE [LARGE SCALE GENOMIC DNA]</scope>
    <source>
        <strain evidence="1 2">APW6</strain>
    </source>
</reference>
<dbReference type="Proteomes" id="UP001238603">
    <property type="component" value="Unassembled WGS sequence"/>
</dbReference>
<accession>A0ABT7LRD5</accession>
<gene>
    <name evidence="1" type="ORF">QRD43_20480</name>
</gene>
<name>A0ABT7LRD5_9BURK</name>
<comment type="caution">
    <text evidence="1">The sequence shown here is derived from an EMBL/GenBank/DDBJ whole genome shotgun (WGS) entry which is preliminary data.</text>
</comment>